<name>A0AA88PRK4_9TELE</name>
<gene>
    <name evidence="1" type="ORF">Q8A67_012811</name>
</gene>
<keyword evidence="2" id="KW-1185">Reference proteome</keyword>
<accession>A0AA88PRK4</accession>
<comment type="caution">
    <text evidence="1">The sequence shown here is derived from an EMBL/GenBank/DDBJ whole genome shotgun (WGS) entry which is preliminary data.</text>
</comment>
<dbReference type="Proteomes" id="UP001187343">
    <property type="component" value="Unassembled WGS sequence"/>
</dbReference>
<reference evidence="1" key="1">
    <citation type="submission" date="2023-08" db="EMBL/GenBank/DDBJ databases">
        <title>Chromosome-level Genome Assembly of mud carp (Cirrhinus molitorella).</title>
        <authorList>
            <person name="Liu H."/>
        </authorList>
    </citation>
    <scope>NUCLEOTIDE SEQUENCE</scope>
    <source>
        <strain evidence="1">Prfri</strain>
        <tissue evidence="1">Muscle</tissue>
    </source>
</reference>
<evidence type="ECO:0000313" key="2">
    <source>
        <dbReference type="Proteomes" id="UP001187343"/>
    </source>
</evidence>
<proteinExistence type="predicted"/>
<evidence type="ECO:0000313" key="1">
    <source>
        <dbReference type="EMBL" id="KAK2892823.1"/>
    </source>
</evidence>
<protein>
    <submittedName>
        <fullName evidence="1">Uncharacterized protein</fullName>
    </submittedName>
</protein>
<sequence>MDVCSWTEKGCVWTTQSSWDMQIDEMDICSWTDQHFETCFATHPGCSMSPSSIHNLITHPELQTESHRRTWTGKCSKQSWRILSNSP</sequence>
<dbReference type="AlphaFoldDB" id="A0AA88PRK4"/>
<organism evidence="1 2">
    <name type="scientific">Cirrhinus molitorella</name>
    <name type="common">mud carp</name>
    <dbReference type="NCBI Taxonomy" id="172907"/>
    <lineage>
        <taxon>Eukaryota</taxon>
        <taxon>Metazoa</taxon>
        <taxon>Chordata</taxon>
        <taxon>Craniata</taxon>
        <taxon>Vertebrata</taxon>
        <taxon>Euteleostomi</taxon>
        <taxon>Actinopterygii</taxon>
        <taxon>Neopterygii</taxon>
        <taxon>Teleostei</taxon>
        <taxon>Ostariophysi</taxon>
        <taxon>Cypriniformes</taxon>
        <taxon>Cyprinidae</taxon>
        <taxon>Labeoninae</taxon>
        <taxon>Labeonini</taxon>
        <taxon>Cirrhinus</taxon>
    </lineage>
</organism>
<dbReference type="EMBL" id="JAUYZG010000012">
    <property type="protein sequence ID" value="KAK2892823.1"/>
    <property type="molecule type" value="Genomic_DNA"/>
</dbReference>